<feature type="transmembrane region" description="Helical" evidence="6">
    <location>
        <begin position="238"/>
        <end position="261"/>
    </location>
</feature>
<reference evidence="8" key="1">
    <citation type="journal article" date="2015" name="Microbiology">
        <title>Genome of Methanoregula boonei 6A8 reveals adaptations to oligotrophic peatland environments.</title>
        <authorList>
            <person name="Braeuer S."/>
            <person name="Cadillo-Quiroz H."/>
            <person name="Kyrpides N."/>
            <person name="Woyke T."/>
            <person name="Goodwin L."/>
            <person name="Detter C."/>
            <person name="Podell S."/>
            <person name="Yavitt J.B."/>
            <person name="Zinder S.H."/>
        </authorList>
    </citation>
    <scope>NUCLEOTIDE SEQUENCE [LARGE SCALE GENOMIC DNA]</scope>
    <source>
        <strain evidence="8">DSM 21154 / JCM 14090 / 6A8</strain>
    </source>
</reference>
<keyword evidence="5 6" id="KW-0472">Membrane</keyword>
<dbReference type="EMBL" id="CP000780">
    <property type="protein sequence ID" value="ABS55813.1"/>
    <property type="molecule type" value="Genomic_DNA"/>
</dbReference>
<dbReference type="InterPro" id="IPR003339">
    <property type="entry name" value="ABC/ECF_trnsptr_transmembrane"/>
</dbReference>
<name>A7I7V2_METB6</name>
<dbReference type="InterPro" id="IPR012809">
    <property type="entry name" value="ECF_CbiQ"/>
</dbReference>
<comment type="subcellular location">
    <subcellularLocation>
        <location evidence="1">Cell membrane</location>
        <topology evidence="1">Multi-pass membrane protein</topology>
    </subcellularLocation>
</comment>
<dbReference type="NCBIfam" id="TIGR02454">
    <property type="entry name" value="ECF_T_CbiQ"/>
    <property type="match status" value="1"/>
</dbReference>
<dbReference type="PANTHER" id="PTHR43723">
    <property type="entry name" value="COBALT TRANSPORT PROTEIN CBIQ"/>
    <property type="match status" value="1"/>
</dbReference>
<dbReference type="KEGG" id="mbn:Mboo_1295"/>
<dbReference type="Pfam" id="PF02361">
    <property type="entry name" value="CbiQ"/>
    <property type="match status" value="1"/>
</dbReference>
<gene>
    <name evidence="7" type="ordered locus">Mboo_1295</name>
</gene>
<feature type="transmembrane region" description="Helical" evidence="6">
    <location>
        <begin position="66"/>
        <end position="89"/>
    </location>
</feature>
<protein>
    <submittedName>
        <fullName evidence="7">Cobalt ABC transporter, inner membrane subunit CbiQ</fullName>
    </submittedName>
</protein>
<dbReference type="InterPro" id="IPR052770">
    <property type="entry name" value="Cobalt_transport_CbiQ"/>
</dbReference>
<evidence type="ECO:0000313" key="7">
    <source>
        <dbReference type="EMBL" id="ABS55813.1"/>
    </source>
</evidence>
<dbReference type="GO" id="GO:0006824">
    <property type="term" value="P:cobalt ion transport"/>
    <property type="evidence" value="ECO:0007669"/>
    <property type="project" value="InterPro"/>
</dbReference>
<dbReference type="eggNOG" id="arCOG02249">
    <property type="taxonomic scope" value="Archaea"/>
</dbReference>
<evidence type="ECO:0000256" key="5">
    <source>
        <dbReference type="ARBA" id="ARBA00023136"/>
    </source>
</evidence>
<dbReference type="CDD" id="cd16914">
    <property type="entry name" value="EcfT"/>
    <property type="match status" value="1"/>
</dbReference>
<keyword evidence="2" id="KW-1003">Cell membrane</keyword>
<keyword evidence="3 6" id="KW-0812">Transmembrane</keyword>
<feature type="transmembrane region" description="Helical" evidence="6">
    <location>
        <begin position="127"/>
        <end position="145"/>
    </location>
</feature>
<dbReference type="HOGENOM" id="CLU_056469_5_0_2"/>
<dbReference type="RefSeq" id="WP_012106845.1">
    <property type="nucleotide sequence ID" value="NC_009712.1"/>
</dbReference>
<dbReference type="PANTHER" id="PTHR43723:SF1">
    <property type="entry name" value="COBALT TRANSPORT PROTEIN CBIQ"/>
    <property type="match status" value="1"/>
</dbReference>
<accession>A7I7V2</accession>
<keyword evidence="8" id="KW-1185">Reference proteome</keyword>
<proteinExistence type="predicted"/>
<evidence type="ECO:0000256" key="2">
    <source>
        <dbReference type="ARBA" id="ARBA00022475"/>
    </source>
</evidence>
<evidence type="ECO:0000256" key="3">
    <source>
        <dbReference type="ARBA" id="ARBA00022692"/>
    </source>
</evidence>
<evidence type="ECO:0000256" key="1">
    <source>
        <dbReference type="ARBA" id="ARBA00004651"/>
    </source>
</evidence>
<dbReference type="GO" id="GO:0043190">
    <property type="term" value="C:ATP-binding cassette (ABC) transporter complex"/>
    <property type="evidence" value="ECO:0007669"/>
    <property type="project" value="InterPro"/>
</dbReference>
<feature type="transmembrane region" description="Helical" evidence="6">
    <location>
        <begin position="95"/>
        <end position="120"/>
    </location>
</feature>
<dbReference type="AlphaFoldDB" id="A7I7V2"/>
<organism evidence="7 8">
    <name type="scientific">Methanoregula boonei (strain DSM 21154 / JCM 14090 / 6A8)</name>
    <dbReference type="NCBI Taxonomy" id="456442"/>
    <lineage>
        <taxon>Archaea</taxon>
        <taxon>Methanobacteriati</taxon>
        <taxon>Methanobacteriota</taxon>
        <taxon>Stenosarchaea group</taxon>
        <taxon>Methanomicrobia</taxon>
        <taxon>Methanomicrobiales</taxon>
        <taxon>Methanoregulaceae</taxon>
        <taxon>Methanoregula</taxon>
    </lineage>
</organism>
<feature type="transmembrane region" description="Helical" evidence="6">
    <location>
        <begin position="26"/>
        <end position="59"/>
    </location>
</feature>
<evidence type="ECO:0000256" key="6">
    <source>
        <dbReference type="SAM" id="Phobius"/>
    </source>
</evidence>
<dbReference type="STRING" id="456442.Mboo_1295"/>
<evidence type="ECO:0000313" key="8">
    <source>
        <dbReference type="Proteomes" id="UP000002408"/>
    </source>
</evidence>
<sequence>MTFMEENLDYYAQTNALRDVNCYLKLALGLGAILVCVASPAPLAPLFILITLSAITLVFAKIPVRVYAELLLIPVIFALSSVIVILFLSGSGDTLLTFTVANVPLTITTGSANLASLVLVRTFGGMCGLFFIALTTPMIELFSVMHKLRVPPVVVDLSMLIYHFIFVFIAQTIAIHNAQTIRHGYTTFKRSLNSMAMLGAMLFIRGWKEAEDLIIAMDSRCYDGKLALPGRQNPPKPAAIASVAIYLGLCIAVAIMTSTIVPF</sequence>
<dbReference type="Proteomes" id="UP000002408">
    <property type="component" value="Chromosome"/>
</dbReference>
<keyword evidence="4 6" id="KW-1133">Transmembrane helix</keyword>
<dbReference type="GeneID" id="5412053"/>
<feature type="transmembrane region" description="Helical" evidence="6">
    <location>
        <begin position="157"/>
        <end position="178"/>
    </location>
</feature>
<evidence type="ECO:0000256" key="4">
    <source>
        <dbReference type="ARBA" id="ARBA00022989"/>
    </source>
</evidence>